<sequence length="227" mass="25354">MTSLWKSIKLVLEKPRVDSAKKLQNGDILLVSTDTDTMRAIKNMSGKDGFNVIEEGNRKPKVKIKNVPADYSAEFIADAIMDQNPNLKPESKDDVKPLFKCGPRNRQVVDWVVEVSPKVYSAMLNKRTFIGLISTFPRPFVSAPHCRRCLAVDHTTKNCTNDIKCHHCATTGHDKEKCNNKGDAPTCAHCGGRHTTMGKECKTWAKRIIAVQRITDYGTQPTPSNND</sequence>
<reference evidence="1 2" key="1">
    <citation type="submission" date="2019-08" db="EMBL/GenBank/DDBJ databases">
        <title>Whole genome of Aphis craccivora.</title>
        <authorList>
            <person name="Voronova N.V."/>
            <person name="Shulinski R.S."/>
            <person name="Bandarenka Y.V."/>
            <person name="Zhorov D.G."/>
            <person name="Warner D."/>
        </authorList>
    </citation>
    <scope>NUCLEOTIDE SEQUENCE [LARGE SCALE GENOMIC DNA]</scope>
    <source>
        <strain evidence="1">180601</strain>
        <tissue evidence="1">Whole Body</tissue>
    </source>
</reference>
<proteinExistence type="predicted"/>
<evidence type="ECO:0000313" key="1">
    <source>
        <dbReference type="EMBL" id="KAF0747040.1"/>
    </source>
</evidence>
<gene>
    <name evidence="1" type="ORF">FWK35_00027120</name>
</gene>
<dbReference type="EMBL" id="VUJU01006984">
    <property type="protein sequence ID" value="KAF0747040.1"/>
    <property type="molecule type" value="Genomic_DNA"/>
</dbReference>
<name>A0A6G0Y1A7_APHCR</name>
<comment type="caution">
    <text evidence="1">The sequence shown here is derived from an EMBL/GenBank/DDBJ whole genome shotgun (WGS) entry which is preliminary data.</text>
</comment>
<organism evidence="1 2">
    <name type="scientific">Aphis craccivora</name>
    <name type="common">Cowpea aphid</name>
    <dbReference type="NCBI Taxonomy" id="307492"/>
    <lineage>
        <taxon>Eukaryota</taxon>
        <taxon>Metazoa</taxon>
        <taxon>Ecdysozoa</taxon>
        <taxon>Arthropoda</taxon>
        <taxon>Hexapoda</taxon>
        <taxon>Insecta</taxon>
        <taxon>Pterygota</taxon>
        <taxon>Neoptera</taxon>
        <taxon>Paraneoptera</taxon>
        <taxon>Hemiptera</taxon>
        <taxon>Sternorrhyncha</taxon>
        <taxon>Aphidomorpha</taxon>
        <taxon>Aphidoidea</taxon>
        <taxon>Aphididae</taxon>
        <taxon>Aphidini</taxon>
        <taxon>Aphis</taxon>
        <taxon>Aphis</taxon>
    </lineage>
</organism>
<accession>A0A6G0Y1A7</accession>
<evidence type="ECO:0000313" key="2">
    <source>
        <dbReference type="Proteomes" id="UP000478052"/>
    </source>
</evidence>
<protein>
    <submittedName>
        <fullName evidence="1">CCHC-type domain-containing protein</fullName>
    </submittedName>
</protein>
<dbReference type="Proteomes" id="UP000478052">
    <property type="component" value="Unassembled WGS sequence"/>
</dbReference>
<dbReference type="AlphaFoldDB" id="A0A6G0Y1A7"/>
<keyword evidence="2" id="KW-1185">Reference proteome</keyword>
<dbReference type="OrthoDB" id="6626910at2759"/>